<feature type="region of interest" description="Disordered" evidence="1">
    <location>
        <begin position="77"/>
        <end position="109"/>
    </location>
</feature>
<protein>
    <submittedName>
        <fullName evidence="2">Uncharacterized protein</fullName>
    </submittedName>
</protein>
<feature type="region of interest" description="Disordered" evidence="1">
    <location>
        <begin position="1"/>
        <end position="33"/>
    </location>
</feature>
<evidence type="ECO:0000313" key="2">
    <source>
        <dbReference type="EMBL" id="PYH76561.1"/>
    </source>
</evidence>
<sequence length="117" mass="12871">MHNPTATHPPTSERTNRRCGAGTRPTGPAPPHWWPHQPPYVLYRIVAPHPFVMSFSPGINLIGYTTGRMSKLMIKHSGKNMPVTRSESRGAVSRAERSSPDGRLAGHQTAWLPLGDV</sequence>
<evidence type="ECO:0000313" key="3">
    <source>
        <dbReference type="Proteomes" id="UP000248340"/>
    </source>
</evidence>
<evidence type="ECO:0000256" key="1">
    <source>
        <dbReference type="SAM" id="MobiDB-lite"/>
    </source>
</evidence>
<keyword evidence="3" id="KW-1185">Reference proteome</keyword>
<dbReference type="RefSeq" id="XP_025486761.1">
    <property type="nucleotide sequence ID" value="XM_025630617.1"/>
</dbReference>
<dbReference type="AlphaFoldDB" id="A0A319BW20"/>
<accession>A0A319BW20</accession>
<dbReference type="EMBL" id="KZ821755">
    <property type="protein sequence ID" value="PYH76561.1"/>
    <property type="molecule type" value="Genomic_DNA"/>
</dbReference>
<dbReference type="VEuPathDB" id="FungiDB:BO82DRAFT_202465"/>
<proteinExistence type="predicted"/>
<dbReference type="GeneID" id="37133358"/>
<feature type="compositionally biased region" description="Polar residues" evidence="1">
    <location>
        <begin position="1"/>
        <end position="13"/>
    </location>
</feature>
<gene>
    <name evidence="2" type="ORF">BO82DRAFT_202465</name>
</gene>
<reference evidence="2 3" key="1">
    <citation type="submission" date="2016-12" db="EMBL/GenBank/DDBJ databases">
        <title>The genomes of Aspergillus section Nigri reveals drivers in fungal speciation.</title>
        <authorList>
            <consortium name="DOE Joint Genome Institute"/>
            <person name="Vesth T.C."/>
            <person name="Nybo J."/>
            <person name="Theobald S."/>
            <person name="Brandl J."/>
            <person name="Frisvad J.C."/>
            <person name="Nielsen K.F."/>
            <person name="Lyhne E.K."/>
            <person name="Kogle M.E."/>
            <person name="Kuo A."/>
            <person name="Riley R."/>
            <person name="Clum A."/>
            <person name="Nolan M."/>
            <person name="Lipzen A."/>
            <person name="Salamov A."/>
            <person name="Henrissat B."/>
            <person name="Wiebenga A."/>
            <person name="De Vries R.P."/>
            <person name="Grigoriev I.V."/>
            <person name="Mortensen U.H."/>
            <person name="Andersen M.R."/>
            <person name="Baker S.E."/>
        </authorList>
    </citation>
    <scope>NUCLEOTIDE SEQUENCE [LARGE SCALE GENOMIC DNA]</scope>
    <source>
        <strain evidence="2 3">CBS 121591</strain>
    </source>
</reference>
<name>A0A319BW20_9EURO</name>
<dbReference type="Proteomes" id="UP000248340">
    <property type="component" value="Unassembled WGS sequence"/>
</dbReference>
<organism evidence="2 3">
    <name type="scientific">Aspergillus uvarum CBS 121591</name>
    <dbReference type="NCBI Taxonomy" id="1448315"/>
    <lineage>
        <taxon>Eukaryota</taxon>
        <taxon>Fungi</taxon>
        <taxon>Dikarya</taxon>
        <taxon>Ascomycota</taxon>
        <taxon>Pezizomycotina</taxon>
        <taxon>Eurotiomycetes</taxon>
        <taxon>Eurotiomycetidae</taxon>
        <taxon>Eurotiales</taxon>
        <taxon>Aspergillaceae</taxon>
        <taxon>Aspergillus</taxon>
        <taxon>Aspergillus subgen. Circumdati</taxon>
    </lineage>
</organism>